<proteinExistence type="predicted"/>
<feature type="non-terminal residue" evidence="1">
    <location>
        <position position="1"/>
    </location>
</feature>
<comment type="caution">
    <text evidence="1">The sequence shown here is derived from an EMBL/GenBank/DDBJ whole genome shotgun (WGS) entry which is preliminary data.</text>
</comment>
<dbReference type="EMBL" id="JAGKQM010000011">
    <property type="protein sequence ID" value="KAH0903330.1"/>
    <property type="molecule type" value="Genomic_DNA"/>
</dbReference>
<organism evidence="1 2">
    <name type="scientific">Brassica napus</name>
    <name type="common">Rape</name>
    <dbReference type="NCBI Taxonomy" id="3708"/>
    <lineage>
        <taxon>Eukaryota</taxon>
        <taxon>Viridiplantae</taxon>
        <taxon>Streptophyta</taxon>
        <taxon>Embryophyta</taxon>
        <taxon>Tracheophyta</taxon>
        <taxon>Spermatophyta</taxon>
        <taxon>Magnoliopsida</taxon>
        <taxon>eudicotyledons</taxon>
        <taxon>Gunneridae</taxon>
        <taxon>Pentapetalae</taxon>
        <taxon>rosids</taxon>
        <taxon>malvids</taxon>
        <taxon>Brassicales</taxon>
        <taxon>Brassicaceae</taxon>
        <taxon>Brassiceae</taxon>
        <taxon>Brassica</taxon>
    </lineage>
</organism>
<sequence>SSRMQGDEIIPEIEFVDPDEADAYWITTCNMVFLRPSHGVPSDLSSRELMACPSGAPTHSLTSVKHLYSFKPRRHMEIVKDEASIAEECLRAFKRSWGRRVCDPIPPFPEDLFVVQDILRGGASGKSSCSSSTPSISILFFGRGRCRANRRVFYPVQISRAGAVVQDGLALHPALPDLEDTASWGLAWEFKPIF</sequence>
<evidence type="ECO:0000313" key="1">
    <source>
        <dbReference type="EMBL" id="KAH0903330.1"/>
    </source>
</evidence>
<accession>A0ABQ8BEV3</accession>
<gene>
    <name evidence="1" type="ORF">HID58_042833</name>
</gene>
<protein>
    <submittedName>
        <fullName evidence="1">Uncharacterized protein</fullName>
    </submittedName>
</protein>
<keyword evidence="2" id="KW-1185">Reference proteome</keyword>
<name>A0ABQ8BEV3_BRANA</name>
<dbReference type="Proteomes" id="UP000824890">
    <property type="component" value="Unassembled WGS sequence"/>
</dbReference>
<reference evidence="1 2" key="1">
    <citation type="submission" date="2021-05" db="EMBL/GenBank/DDBJ databases">
        <title>Genome Assembly of Synthetic Allotetraploid Brassica napus Reveals Homoeologous Exchanges between Subgenomes.</title>
        <authorList>
            <person name="Davis J.T."/>
        </authorList>
    </citation>
    <scope>NUCLEOTIDE SEQUENCE [LARGE SCALE GENOMIC DNA]</scope>
    <source>
        <strain evidence="2">cv. Da-Ae</strain>
        <tissue evidence="1">Seedling</tissue>
    </source>
</reference>
<evidence type="ECO:0000313" key="2">
    <source>
        <dbReference type="Proteomes" id="UP000824890"/>
    </source>
</evidence>